<evidence type="ECO:0000313" key="8">
    <source>
        <dbReference type="EMBL" id="ROV88984.1"/>
    </source>
</evidence>
<feature type="transmembrane region" description="Helical" evidence="7">
    <location>
        <begin position="111"/>
        <end position="132"/>
    </location>
</feature>
<dbReference type="PANTHER" id="PTHR43791:SF36">
    <property type="entry name" value="TRANSPORTER, PUTATIVE (AFU_ORTHOLOGUE AFUA_6G08340)-RELATED"/>
    <property type="match status" value="1"/>
</dbReference>
<accession>A0A423VDB7</accession>
<dbReference type="Proteomes" id="UP000283895">
    <property type="component" value="Unassembled WGS sequence"/>
</dbReference>
<feature type="transmembrane region" description="Helical" evidence="7">
    <location>
        <begin position="386"/>
        <end position="405"/>
    </location>
</feature>
<feature type="transmembrane region" description="Helical" evidence="7">
    <location>
        <begin position="44"/>
        <end position="61"/>
    </location>
</feature>
<evidence type="ECO:0000256" key="1">
    <source>
        <dbReference type="ARBA" id="ARBA00004141"/>
    </source>
</evidence>
<evidence type="ECO:0000256" key="5">
    <source>
        <dbReference type="ARBA" id="ARBA00023136"/>
    </source>
</evidence>
<organism evidence="8 9">
    <name type="scientific">Cytospora schulzeri</name>
    <dbReference type="NCBI Taxonomy" id="448051"/>
    <lineage>
        <taxon>Eukaryota</taxon>
        <taxon>Fungi</taxon>
        <taxon>Dikarya</taxon>
        <taxon>Ascomycota</taxon>
        <taxon>Pezizomycotina</taxon>
        <taxon>Sordariomycetes</taxon>
        <taxon>Sordariomycetidae</taxon>
        <taxon>Diaporthales</taxon>
        <taxon>Cytosporaceae</taxon>
        <taxon>Cytospora</taxon>
    </lineage>
</organism>
<proteinExistence type="predicted"/>
<keyword evidence="2" id="KW-0813">Transport</keyword>
<dbReference type="GO" id="GO:0016020">
    <property type="term" value="C:membrane"/>
    <property type="evidence" value="ECO:0007669"/>
    <property type="project" value="UniProtKB-SubCell"/>
</dbReference>
<feature type="transmembrane region" description="Helical" evidence="7">
    <location>
        <begin position="85"/>
        <end position="104"/>
    </location>
</feature>
<dbReference type="Gene3D" id="1.20.1250.20">
    <property type="entry name" value="MFS general substrate transporter like domains"/>
    <property type="match status" value="2"/>
</dbReference>
<feature type="transmembrane region" description="Helical" evidence="7">
    <location>
        <begin position="138"/>
        <end position="161"/>
    </location>
</feature>
<evidence type="ECO:0000256" key="6">
    <source>
        <dbReference type="SAM" id="MobiDB-lite"/>
    </source>
</evidence>
<keyword evidence="4 7" id="KW-1133">Transmembrane helix</keyword>
<reference evidence="8 9" key="1">
    <citation type="submission" date="2015-09" db="EMBL/GenBank/DDBJ databases">
        <title>Host preference determinants of Valsa canker pathogens revealed by comparative genomics.</title>
        <authorList>
            <person name="Yin Z."/>
            <person name="Huang L."/>
        </authorList>
    </citation>
    <scope>NUCLEOTIDE SEQUENCE [LARGE SCALE GENOMIC DNA]</scope>
    <source>
        <strain evidence="8 9">03-1</strain>
    </source>
</reference>
<feature type="transmembrane region" description="Helical" evidence="7">
    <location>
        <begin position="173"/>
        <end position="196"/>
    </location>
</feature>
<dbReference type="SUPFAM" id="SSF103473">
    <property type="entry name" value="MFS general substrate transporter"/>
    <property type="match status" value="1"/>
</dbReference>
<dbReference type="OrthoDB" id="2985014at2759"/>
<protein>
    <recommendedName>
        <fullName evidence="10">Major facilitator superfamily (MFS) profile domain-containing protein</fullName>
    </recommendedName>
</protein>
<dbReference type="Pfam" id="PF07690">
    <property type="entry name" value="MFS_1"/>
    <property type="match status" value="1"/>
</dbReference>
<dbReference type="AlphaFoldDB" id="A0A423VDB7"/>
<evidence type="ECO:0000256" key="2">
    <source>
        <dbReference type="ARBA" id="ARBA00022448"/>
    </source>
</evidence>
<dbReference type="PANTHER" id="PTHR43791">
    <property type="entry name" value="PERMEASE-RELATED"/>
    <property type="match status" value="1"/>
</dbReference>
<sequence>MATTDTGNVSDKPELDQLEKGVGSDGEDAIAPTEAEKAAYIRKLDWHLMPVIFLIYMLSVLDRSNLGNAHVAGLDEGIGLVGNQYNMLGTVFYIGYIVSMWTVVGWKHFPAHIWCACVVLGWSALSSLQASVQNYAGLVAIRFILGVFEAMYAGVPVYLSFFYPKNNVGFRQGIFISGSALANAYGGALGSAILLIKSKVPSWRILFLIEGLPTMLMTIVAFFMLPDSIREARFLTQREKDIAAYCVSEGQVADTEEGQHTGVRLKELLAGLRDWRSFVTGIIYFGCNVPLASPDFMADHIRPQVSFASLPLFVPTIIAEIGVFSTIQSNGLSAPPYLFCFFVILAINFTADKLHIRGPFISAFALIAAVGFILLATTTAPVPRYLGVYLAIMIFVCVSLMMGWVSNMHSTESKRSGGWTVFQTLGQCGPLLGTNVFPASEKPFYIKGSWISTAFCLLVAVMSAGLSLSLWKENKRLDRMFDENLETETDARASRGFRYIV</sequence>
<comment type="subcellular location">
    <subcellularLocation>
        <location evidence="1">Membrane</location>
        <topology evidence="1">Multi-pass membrane protein</topology>
    </subcellularLocation>
</comment>
<evidence type="ECO:0000256" key="3">
    <source>
        <dbReference type="ARBA" id="ARBA00022692"/>
    </source>
</evidence>
<gene>
    <name evidence="8" type="ORF">VMCG_10150</name>
</gene>
<dbReference type="EMBL" id="LKEA01000074">
    <property type="protein sequence ID" value="ROV88984.1"/>
    <property type="molecule type" value="Genomic_DNA"/>
</dbReference>
<feature type="region of interest" description="Disordered" evidence="6">
    <location>
        <begin position="1"/>
        <end position="28"/>
    </location>
</feature>
<evidence type="ECO:0000313" key="9">
    <source>
        <dbReference type="Proteomes" id="UP000283895"/>
    </source>
</evidence>
<feature type="transmembrane region" description="Helical" evidence="7">
    <location>
        <begin position="202"/>
        <end position="225"/>
    </location>
</feature>
<dbReference type="FunFam" id="1.20.1250.20:FF:000013">
    <property type="entry name" value="MFS general substrate transporter"/>
    <property type="match status" value="1"/>
</dbReference>
<keyword evidence="3 7" id="KW-0812">Transmembrane</keyword>
<dbReference type="STRING" id="356882.A0A423VDB7"/>
<feature type="transmembrane region" description="Helical" evidence="7">
    <location>
        <begin position="307"/>
        <end position="328"/>
    </location>
</feature>
<evidence type="ECO:0008006" key="10">
    <source>
        <dbReference type="Google" id="ProtNLM"/>
    </source>
</evidence>
<dbReference type="InterPro" id="IPR036259">
    <property type="entry name" value="MFS_trans_sf"/>
</dbReference>
<dbReference type="InterPro" id="IPR011701">
    <property type="entry name" value="MFS"/>
</dbReference>
<feature type="transmembrane region" description="Helical" evidence="7">
    <location>
        <begin position="449"/>
        <end position="471"/>
    </location>
</feature>
<evidence type="ECO:0000256" key="4">
    <source>
        <dbReference type="ARBA" id="ARBA00022989"/>
    </source>
</evidence>
<feature type="transmembrane region" description="Helical" evidence="7">
    <location>
        <begin position="334"/>
        <end position="351"/>
    </location>
</feature>
<evidence type="ECO:0000256" key="7">
    <source>
        <dbReference type="SAM" id="Phobius"/>
    </source>
</evidence>
<comment type="caution">
    <text evidence="8">The sequence shown here is derived from an EMBL/GenBank/DDBJ whole genome shotgun (WGS) entry which is preliminary data.</text>
</comment>
<feature type="transmembrane region" description="Helical" evidence="7">
    <location>
        <begin position="358"/>
        <end position="380"/>
    </location>
</feature>
<keyword evidence="5 7" id="KW-0472">Membrane</keyword>
<dbReference type="FunFam" id="1.20.1250.20:FF:000018">
    <property type="entry name" value="MFS transporter permease"/>
    <property type="match status" value="1"/>
</dbReference>
<keyword evidence="9" id="KW-1185">Reference proteome</keyword>
<name>A0A423VDB7_9PEZI</name>
<feature type="transmembrane region" description="Helical" evidence="7">
    <location>
        <begin position="417"/>
        <end position="437"/>
    </location>
</feature>
<dbReference type="GO" id="GO:0022857">
    <property type="term" value="F:transmembrane transporter activity"/>
    <property type="evidence" value="ECO:0007669"/>
    <property type="project" value="InterPro"/>
</dbReference>